<feature type="chain" id="PRO_5035157216" evidence="1">
    <location>
        <begin position="31"/>
        <end position="1244"/>
    </location>
</feature>
<evidence type="ECO:0000259" key="2">
    <source>
        <dbReference type="SMART" id="SM00912"/>
    </source>
</evidence>
<dbReference type="RefSeq" id="WP_193914715.1">
    <property type="nucleotide sequence ID" value="NZ_JADEXS020000002.1"/>
</dbReference>
<evidence type="ECO:0000313" key="3">
    <source>
        <dbReference type="EMBL" id="MBE9022186.1"/>
    </source>
</evidence>
<proteinExistence type="predicted"/>
<sequence length="1244" mass="128216">MTRFLDSITGNKRSLLLLCFFFLAFNSANFSVNAQIVPDNTLGSEESRVSPINSQVDLIDGGATRGANLFHSFREFNISEGHAAYFANPEAVQNIFSRVTGNNSSLLLGKIGVLGNANLFLINPNGIIFGANASLDIRGSFIASTANSLIFANGERFSVTNPNAPPLLTINMPSVALQFEELEAKAIINAGQLSTEQNLTLVGGTIISTGQIGTPAGQVNLLTVPGKTVVQMNTTGTNITQVTQPQAPTEILTTNLAELVNQAGTSTGLTVNSDIKVQINGSNTTVDLGDVVITQSSNGSSISGQGITIDTNNQIKLQGTIDASALSSDDGNFLGNGGNIALIAKDNITLEPRARIISDGLLGGNITLKSDADISVNNGRISSQSFTSLPGLKGGDINITARSLFLTNEALIGTITQGEGQGGNLTITTSELVEVGGFSLLSAQTRGQGNAGNLTVNTEQLIIRGASEVSTITFGKGKAGNISVTASESVELIGDIVNGFSSVLATGNQGEGDAGNLSIDTRQLIVRNGAQISTTTFGEQGNGGNLTITASESVELVGVTPNNEYRSGLFANTEGEGDAGNLILNTGRLLVRDGAQISADTFSKGKGGNLTIIASELVEVVGTDADSDASGLFVKTYAEGNAGNLTIDTRRLLVQDGAQISAGTFGNGNGGILKVKASESVELIGIAPDGDPSGLFTANQPRDREVGEVGEVGNAGDLFLDTQRLLIQDGARVSAVTLGKGKGGSLTVSASESIKLIGIGTNGSPSGLFSSTLGEGDAGNLNVDTEQLIIQDGAQIFTGTRNKGNGGNLTVTASESVALIGFSSVLSTQTEGEGDAGNLRLDTRRLVVQDRAQISAGTLGLGKGGNLSITASESVEVIGTGADDRISGFFSSTLGEGDGGNLTINTQQLSVRDGARVSASTFNNGKAGNINITAYTLNATNGGKISTTTLGDEDAGNINLNIRDRLFLSGSNTGIFADTNVNSQGNGGDIFIDPQTLIIQEGAAISVNSQGKGIGGNIDIFAGNLSLDNGLISAQTASNTGGNITLNLQNLLSLRNESQISTTAGTAQAGGDGGNITINANFIVANPLENSDITANAFTGRGGNINITTQGIFGLEVREQLTPLSDITASSQFGLDGTININNLGIDPTRGLESLPEALVTDRILQGCQVNRGQASTEFYQVGRGGFRTSPNDWLTEEPFSYEGLIPVETSANNPIANKFTPINWTQISFIPNGLSCRQSVSDK</sequence>
<dbReference type="SMART" id="SM00912">
    <property type="entry name" value="Haemagg_act"/>
    <property type="match status" value="1"/>
</dbReference>
<dbReference type="NCBIfam" id="TIGR01901">
    <property type="entry name" value="adhes_NPXG"/>
    <property type="match status" value="1"/>
</dbReference>
<accession>A0A8J7D9B5</accession>
<reference evidence="3" key="1">
    <citation type="submission" date="2020-10" db="EMBL/GenBank/DDBJ databases">
        <authorList>
            <person name="Castelo-Branco R."/>
            <person name="Eusebio N."/>
            <person name="Adriana R."/>
            <person name="Vieira A."/>
            <person name="Brugerolle De Fraissinette N."/>
            <person name="Rezende De Castro R."/>
            <person name="Schneider M.P."/>
            <person name="Vasconcelos V."/>
            <person name="Leao P.N."/>
        </authorList>
    </citation>
    <scope>NUCLEOTIDE SEQUENCE</scope>
    <source>
        <strain evidence="3">LEGE 12446</strain>
    </source>
</reference>
<feature type="signal peptide" evidence="1">
    <location>
        <begin position="1"/>
        <end position="30"/>
    </location>
</feature>
<dbReference type="Proteomes" id="UP000622533">
    <property type="component" value="Unassembled WGS sequence"/>
</dbReference>
<organism evidence="3 4">
    <name type="scientific">Desmonostoc muscorum LEGE 12446</name>
    <dbReference type="NCBI Taxonomy" id="1828758"/>
    <lineage>
        <taxon>Bacteria</taxon>
        <taxon>Bacillati</taxon>
        <taxon>Cyanobacteriota</taxon>
        <taxon>Cyanophyceae</taxon>
        <taxon>Nostocales</taxon>
        <taxon>Nostocaceae</taxon>
        <taxon>Desmonostoc</taxon>
    </lineage>
</organism>
<evidence type="ECO:0000256" key="1">
    <source>
        <dbReference type="SAM" id="SignalP"/>
    </source>
</evidence>
<feature type="domain" description="Filamentous haemagglutinin FhaB/tRNA nuclease CdiA-like TPS" evidence="2">
    <location>
        <begin position="46"/>
        <end position="152"/>
    </location>
</feature>
<dbReference type="InterPro" id="IPR008638">
    <property type="entry name" value="FhaB/CdiA-like_TPS"/>
</dbReference>
<dbReference type="InterPro" id="IPR011050">
    <property type="entry name" value="Pectin_lyase_fold/virulence"/>
</dbReference>
<keyword evidence="1" id="KW-0732">Signal</keyword>
<keyword evidence="4" id="KW-1185">Reference proteome</keyword>
<gene>
    <name evidence="3" type="ORF">IQ276_06980</name>
</gene>
<dbReference type="AlphaFoldDB" id="A0A8J7D9B5"/>
<protein>
    <submittedName>
        <fullName evidence="3">Filamentous hemagglutinin N-terminal domain-containing protein</fullName>
    </submittedName>
</protein>
<dbReference type="InterPro" id="IPR012334">
    <property type="entry name" value="Pectin_lyas_fold"/>
</dbReference>
<comment type="caution">
    <text evidence="3">The sequence shown here is derived from an EMBL/GenBank/DDBJ whole genome shotgun (WGS) entry which is preliminary data.</text>
</comment>
<dbReference type="SUPFAM" id="SSF51126">
    <property type="entry name" value="Pectin lyase-like"/>
    <property type="match status" value="6"/>
</dbReference>
<dbReference type="Pfam" id="PF05860">
    <property type="entry name" value="TPS"/>
    <property type="match status" value="1"/>
</dbReference>
<dbReference type="EMBL" id="JADEXS010000064">
    <property type="protein sequence ID" value="MBE9022186.1"/>
    <property type="molecule type" value="Genomic_DNA"/>
</dbReference>
<dbReference type="Gene3D" id="2.160.20.10">
    <property type="entry name" value="Single-stranded right-handed beta-helix, Pectin lyase-like"/>
    <property type="match status" value="4"/>
</dbReference>
<evidence type="ECO:0000313" key="4">
    <source>
        <dbReference type="Proteomes" id="UP000622533"/>
    </source>
</evidence>
<name>A0A8J7D9B5_DESMC</name>